<organism evidence="1 2">
    <name type="scientific">Corallincola spongiicola</name>
    <dbReference type="NCBI Taxonomy" id="2520508"/>
    <lineage>
        <taxon>Bacteria</taxon>
        <taxon>Pseudomonadati</taxon>
        <taxon>Pseudomonadota</taxon>
        <taxon>Gammaproteobacteria</taxon>
        <taxon>Alteromonadales</taxon>
        <taxon>Psychromonadaceae</taxon>
        <taxon>Corallincola</taxon>
    </lineage>
</organism>
<name>A0ABY1WLD1_9GAMM</name>
<dbReference type="RefSeq" id="WP_130567602.1">
    <property type="nucleotide sequence ID" value="NZ_SHLY01000007.1"/>
</dbReference>
<dbReference type="Proteomes" id="UP000292544">
    <property type="component" value="Unassembled WGS sequence"/>
</dbReference>
<sequence length="105" mass="11994">MKKISEAIEAGKQRGHSGEYSIEGEEYYCSAAIQKYGFVYKAHLSIIKESDMAQEAFKECFTREFSCLKEAIRCIEESGPIKFSLFESLKGQKLFNPAFNEENET</sequence>
<evidence type="ECO:0000313" key="2">
    <source>
        <dbReference type="Proteomes" id="UP000292544"/>
    </source>
</evidence>
<dbReference type="EMBL" id="SHLY01000007">
    <property type="protein sequence ID" value="TAA41706.1"/>
    <property type="molecule type" value="Genomic_DNA"/>
</dbReference>
<accession>A0ABY1WLD1</accession>
<protein>
    <submittedName>
        <fullName evidence="1">Uncharacterized protein</fullName>
    </submittedName>
</protein>
<reference evidence="2" key="1">
    <citation type="submission" date="2019-02" db="EMBL/GenBank/DDBJ databases">
        <title>Draft genome sequence of Muricauda sp. 176CP4-71.</title>
        <authorList>
            <person name="Park J.-S."/>
        </authorList>
    </citation>
    <scope>NUCLEOTIDE SEQUENCE [LARGE SCALE GENOMIC DNA]</scope>
    <source>
        <strain evidence="2">176GS2-150</strain>
    </source>
</reference>
<comment type="caution">
    <text evidence="1">The sequence shown here is derived from an EMBL/GenBank/DDBJ whole genome shotgun (WGS) entry which is preliminary data.</text>
</comment>
<proteinExistence type="predicted"/>
<evidence type="ECO:0000313" key="1">
    <source>
        <dbReference type="EMBL" id="TAA41706.1"/>
    </source>
</evidence>
<gene>
    <name evidence="1" type="ORF">EXY25_15805</name>
</gene>
<keyword evidence="2" id="KW-1185">Reference proteome</keyword>